<dbReference type="Proteomes" id="UP001642484">
    <property type="component" value="Unassembled WGS sequence"/>
</dbReference>
<dbReference type="EMBL" id="CAXAMN010022095">
    <property type="protein sequence ID" value="CAK9066372.1"/>
    <property type="molecule type" value="Genomic_DNA"/>
</dbReference>
<protein>
    <recommendedName>
        <fullName evidence="3">ATPase dynein-related AAA domain-containing protein</fullName>
    </recommendedName>
</protein>
<organism evidence="4 5">
    <name type="scientific">Durusdinium trenchii</name>
    <dbReference type="NCBI Taxonomy" id="1381693"/>
    <lineage>
        <taxon>Eukaryota</taxon>
        <taxon>Sar</taxon>
        <taxon>Alveolata</taxon>
        <taxon>Dinophyceae</taxon>
        <taxon>Suessiales</taxon>
        <taxon>Symbiodiniaceae</taxon>
        <taxon>Durusdinium</taxon>
    </lineage>
</organism>
<dbReference type="InterPro" id="IPR011704">
    <property type="entry name" value="ATPase_dyneun-rel_AAA"/>
</dbReference>
<dbReference type="PANTHER" id="PTHR48103">
    <property type="entry name" value="MIDASIN-RELATED"/>
    <property type="match status" value="1"/>
</dbReference>
<proteinExistence type="predicted"/>
<keyword evidence="1" id="KW-0547">Nucleotide-binding</keyword>
<comment type="caution">
    <text evidence="4">The sequence shown here is derived from an EMBL/GenBank/DDBJ whole genome shotgun (WGS) entry which is preliminary data.</text>
</comment>
<dbReference type="SUPFAM" id="SSF52540">
    <property type="entry name" value="P-loop containing nucleoside triphosphate hydrolases"/>
    <property type="match status" value="1"/>
</dbReference>
<accession>A0ABP0NRF4</accession>
<keyword evidence="5" id="KW-1185">Reference proteome</keyword>
<evidence type="ECO:0000259" key="3">
    <source>
        <dbReference type="Pfam" id="PF07728"/>
    </source>
</evidence>
<name>A0ABP0NRF4_9DINO</name>
<dbReference type="PANTHER" id="PTHR48103:SF2">
    <property type="entry name" value="MIDASIN"/>
    <property type="match status" value="1"/>
</dbReference>
<dbReference type="InterPro" id="IPR027417">
    <property type="entry name" value="P-loop_NTPase"/>
</dbReference>
<evidence type="ECO:0000313" key="5">
    <source>
        <dbReference type="Proteomes" id="UP001642484"/>
    </source>
</evidence>
<gene>
    <name evidence="4" type="ORF">CCMP2556_LOCUS32594</name>
</gene>
<evidence type="ECO:0000313" key="4">
    <source>
        <dbReference type="EMBL" id="CAK9066372.1"/>
    </source>
</evidence>
<evidence type="ECO:0000256" key="2">
    <source>
        <dbReference type="ARBA" id="ARBA00022840"/>
    </source>
</evidence>
<sequence>MSGLQVKAVEHDGETCLEVVGFASSGTIIEFNMTALTDDRVRQGDIVKVVNGKTGFDAVHFLNSLYDINERKCPNLKMQLLRFIAPKKPKLKIDPPSCCTEVRPLLQDLVGSLTTFGRKLVQFRGAGAAPSDPFWDIPRTPVASHQEFNLSETSKSILGTILKCSVLGMPLLIEGEASAGKTVAVEYAAHIMQKELLKFPVSPSTSIDDIIGSVSFSEGTGTMQFKPGVLPQAMSRGYWLLLDEANLAPPSVLSVLEEVFNTGQLEIPANLVSADARLKHQINARGTLVVTKHPAFCIFATQNPPRASQYRATRPVSLETATRNVFGRIRASFLFCRRINSNYIVVTHFQPIQHELGQLTASLFL</sequence>
<feature type="domain" description="ATPase dynein-related AAA" evidence="3">
    <location>
        <begin position="171"/>
        <end position="306"/>
    </location>
</feature>
<keyword evidence="2" id="KW-0067">ATP-binding</keyword>
<evidence type="ECO:0000256" key="1">
    <source>
        <dbReference type="ARBA" id="ARBA00022741"/>
    </source>
</evidence>
<dbReference type="Pfam" id="PF07728">
    <property type="entry name" value="AAA_5"/>
    <property type="match status" value="1"/>
</dbReference>
<dbReference type="Gene3D" id="3.40.50.300">
    <property type="entry name" value="P-loop containing nucleotide triphosphate hydrolases"/>
    <property type="match status" value="1"/>
</dbReference>
<reference evidence="4 5" key="1">
    <citation type="submission" date="2024-02" db="EMBL/GenBank/DDBJ databases">
        <authorList>
            <person name="Chen Y."/>
            <person name="Shah S."/>
            <person name="Dougan E. K."/>
            <person name="Thang M."/>
            <person name="Chan C."/>
        </authorList>
    </citation>
    <scope>NUCLEOTIDE SEQUENCE [LARGE SCALE GENOMIC DNA]</scope>
</reference>